<name>A0A0J8RFQ0_COCIT</name>
<evidence type="ECO:0000313" key="3">
    <source>
        <dbReference type="Proteomes" id="UP000054563"/>
    </source>
</evidence>
<gene>
    <name evidence="2" type="ORF">CIHG_01813</name>
</gene>
<sequence>MASAGIEKERLSVSDASPPHLAPGLKDGGSAKHTLGRDQLTCSVWTYARSTREREAERRGVDALGKLKGGWGGDVECCLRAIPASLPASGSGNPSGNLQGTERNAVAPPFRGCKSFSPPSAPLMSPSSVCSMSTSGNS</sequence>
<dbReference type="EMBL" id="DS016984">
    <property type="protein sequence ID" value="KMU84030.1"/>
    <property type="molecule type" value="Genomic_DNA"/>
</dbReference>
<feature type="compositionally biased region" description="Low complexity" evidence="1">
    <location>
        <begin position="115"/>
        <end position="138"/>
    </location>
</feature>
<dbReference type="VEuPathDB" id="FungiDB:CIHG_01813"/>
<accession>A0A0J8RFQ0</accession>
<evidence type="ECO:0000256" key="1">
    <source>
        <dbReference type="SAM" id="MobiDB-lite"/>
    </source>
</evidence>
<evidence type="ECO:0000313" key="2">
    <source>
        <dbReference type="EMBL" id="KMU84030.1"/>
    </source>
</evidence>
<dbReference type="Proteomes" id="UP000054563">
    <property type="component" value="Unassembled WGS sequence"/>
</dbReference>
<organism evidence="2 3">
    <name type="scientific">Coccidioides immitis H538.4</name>
    <dbReference type="NCBI Taxonomy" id="396776"/>
    <lineage>
        <taxon>Eukaryota</taxon>
        <taxon>Fungi</taxon>
        <taxon>Dikarya</taxon>
        <taxon>Ascomycota</taxon>
        <taxon>Pezizomycotina</taxon>
        <taxon>Eurotiomycetes</taxon>
        <taxon>Eurotiomycetidae</taxon>
        <taxon>Onygenales</taxon>
        <taxon>Onygenaceae</taxon>
        <taxon>Coccidioides</taxon>
    </lineage>
</organism>
<protein>
    <submittedName>
        <fullName evidence="2">Uncharacterized protein</fullName>
    </submittedName>
</protein>
<reference evidence="3" key="1">
    <citation type="journal article" date="2010" name="Genome Res.">
        <title>Population genomic sequencing of Coccidioides fungi reveals recent hybridization and transposon control.</title>
        <authorList>
            <person name="Neafsey D.E."/>
            <person name="Barker B.M."/>
            <person name="Sharpton T.J."/>
            <person name="Stajich J.E."/>
            <person name="Park D.J."/>
            <person name="Whiston E."/>
            <person name="Hung C.-Y."/>
            <person name="McMahan C."/>
            <person name="White J."/>
            <person name="Sykes S."/>
            <person name="Heiman D."/>
            <person name="Young S."/>
            <person name="Zeng Q."/>
            <person name="Abouelleil A."/>
            <person name="Aftuck L."/>
            <person name="Bessette D."/>
            <person name="Brown A."/>
            <person name="FitzGerald M."/>
            <person name="Lui A."/>
            <person name="Macdonald J.P."/>
            <person name="Priest M."/>
            <person name="Orbach M.J."/>
            <person name="Galgiani J.N."/>
            <person name="Kirkland T.N."/>
            <person name="Cole G.T."/>
            <person name="Birren B.W."/>
            <person name="Henn M.R."/>
            <person name="Taylor J.W."/>
            <person name="Rounsley S.D."/>
        </authorList>
    </citation>
    <scope>NUCLEOTIDE SEQUENCE [LARGE SCALE GENOMIC DNA]</scope>
    <source>
        <strain evidence="3">H538.4</strain>
    </source>
</reference>
<feature type="compositionally biased region" description="Polar residues" evidence="1">
    <location>
        <begin position="88"/>
        <end position="102"/>
    </location>
</feature>
<feature type="region of interest" description="Disordered" evidence="1">
    <location>
        <begin position="1"/>
        <end position="34"/>
    </location>
</feature>
<proteinExistence type="predicted"/>
<feature type="compositionally biased region" description="Basic and acidic residues" evidence="1">
    <location>
        <begin position="1"/>
        <end position="12"/>
    </location>
</feature>
<dbReference type="AlphaFoldDB" id="A0A0J8RFQ0"/>
<feature type="region of interest" description="Disordered" evidence="1">
    <location>
        <begin position="86"/>
        <end position="138"/>
    </location>
</feature>